<dbReference type="InterPro" id="IPR001820">
    <property type="entry name" value="TIMP"/>
</dbReference>
<reference evidence="3 4" key="2">
    <citation type="submission" date="2018-10" db="EMBL/GenBank/DDBJ databases">
        <authorList>
            <consortium name="Pathogen Informatics"/>
        </authorList>
    </citation>
    <scope>NUCLEOTIDE SEQUENCE [LARGE SCALE GENOMIC DNA]</scope>
</reference>
<evidence type="ECO:0000313" key="5">
    <source>
        <dbReference type="WBParaSite" id="EVEC_0000197001-mRNA-1"/>
    </source>
</evidence>
<reference evidence="5" key="1">
    <citation type="submission" date="2017-02" db="UniProtKB">
        <authorList>
            <consortium name="WormBaseParasite"/>
        </authorList>
    </citation>
    <scope>IDENTIFICATION</scope>
</reference>
<evidence type="ECO:0000256" key="2">
    <source>
        <dbReference type="ARBA" id="ARBA00022525"/>
    </source>
</evidence>
<dbReference type="GO" id="GO:0008191">
    <property type="term" value="F:metalloendopeptidase inhibitor activity"/>
    <property type="evidence" value="ECO:0007669"/>
    <property type="project" value="InterPro"/>
</dbReference>
<dbReference type="OrthoDB" id="5792739at2759"/>
<dbReference type="EMBL" id="UXUI01007250">
    <property type="protein sequence ID" value="VDD86535.1"/>
    <property type="molecule type" value="Genomic_DNA"/>
</dbReference>
<comment type="subcellular location">
    <subcellularLocation>
        <location evidence="1">Secreted</location>
    </subcellularLocation>
</comment>
<dbReference type="PANTHER" id="PTHR11844">
    <property type="entry name" value="METALLOPROTEASE INHIBITOR"/>
    <property type="match status" value="1"/>
</dbReference>
<protein>
    <submittedName>
        <fullName evidence="5">NTR domain-containing protein</fullName>
    </submittedName>
</protein>
<dbReference type="InterPro" id="IPR008993">
    <property type="entry name" value="TIMP-like_OB-fold"/>
</dbReference>
<dbReference type="STRING" id="51028.A0A0N4UWT8"/>
<evidence type="ECO:0000256" key="1">
    <source>
        <dbReference type="ARBA" id="ARBA00004613"/>
    </source>
</evidence>
<dbReference type="GO" id="GO:0031012">
    <property type="term" value="C:extracellular matrix"/>
    <property type="evidence" value="ECO:0007669"/>
    <property type="project" value="TreeGrafter"/>
</dbReference>
<keyword evidence="2" id="KW-0964">Secreted</keyword>
<organism evidence="5">
    <name type="scientific">Enterobius vermicularis</name>
    <name type="common">Human pinworm</name>
    <dbReference type="NCBI Taxonomy" id="51028"/>
    <lineage>
        <taxon>Eukaryota</taxon>
        <taxon>Metazoa</taxon>
        <taxon>Ecdysozoa</taxon>
        <taxon>Nematoda</taxon>
        <taxon>Chromadorea</taxon>
        <taxon>Rhabditida</taxon>
        <taxon>Spirurina</taxon>
        <taxon>Oxyuridomorpha</taxon>
        <taxon>Oxyuroidea</taxon>
        <taxon>Oxyuridae</taxon>
        <taxon>Enterobius</taxon>
    </lineage>
</organism>
<evidence type="ECO:0000313" key="4">
    <source>
        <dbReference type="Proteomes" id="UP000274131"/>
    </source>
</evidence>
<sequence>MMSGIACLNAYVDFAIFLLSHVRVHDLAPKVDGQAEPETSENQTVYQVTHLEVFKLPEEFDENEMPTAVYTLADSASCGIELRKGKDYLLSGKVRKGKLTATTCDQLWEPDFIGDVMEWSDVSTKLKRELQNKYSEAYYDS</sequence>
<dbReference type="Proteomes" id="UP000274131">
    <property type="component" value="Unassembled WGS sequence"/>
</dbReference>
<keyword evidence="4" id="KW-1185">Reference proteome</keyword>
<dbReference type="GO" id="GO:0051045">
    <property type="term" value="P:negative regulation of membrane protein ectodomain proteolysis"/>
    <property type="evidence" value="ECO:0007669"/>
    <property type="project" value="TreeGrafter"/>
</dbReference>
<dbReference type="SUPFAM" id="SSF50242">
    <property type="entry name" value="TIMP-like"/>
    <property type="match status" value="1"/>
</dbReference>
<dbReference type="Gene3D" id="2.40.50.120">
    <property type="match status" value="1"/>
</dbReference>
<evidence type="ECO:0000313" key="3">
    <source>
        <dbReference type="EMBL" id="VDD86535.1"/>
    </source>
</evidence>
<accession>A0A0N4UWT8</accession>
<gene>
    <name evidence="3" type="ORF">EVEC_LOCUS1678</name>
</gene>
<dbReference type="AlphaFoldDB" id="A0A0N4UWT8"/>
<dbReference type="GO" id="GO:0005615">
    <property type="term" value="C:extracellular space"/>
    <property type="evidence" value="ECO:0007669"/>
    <property type="project" value="TreeGrafter"/>
</dbReference>
<name>A0A0N4UWT8_ENTVE</name>
<dbReference type="PANTHER" id="PTHR11844:SF25">
    <property type="entry name" value="NTR DOMAIN-CONTAINING PROTEIN"/>
    <property type="match status" value="1"/>
</dbReference>
<dbReference type="WBParaSite" id="EVEC_0000197001-mRNA-1">
    <property type="protein sequence ID" value="EVEC_0000197001-mRNA-1"/>
    <property type="gene ID" value="EVEC_0000197001"/>
</dbReference>
<dbReference type="Pfam" id="PF00965">
    <property type="entry name" value="TIMP"/>
    <property type="match status" value="1"/>
</dbReference>
<proteinExistence type="predicted"/>
<dbReference type="GO" id="GO:0002020">
    <property type="term" value="F:protease binding"/>
    <property type="evidence" value="ECO:0007669"/>
    <property type="project" value="TreeGrafter"/>
</dbReference>